<dbReference type="AlphaFoldDB" id="A0A550C8L8"/>
<organism evidence="13 14">
    <name type="scientific">Schizophyllum amplum</name>
    <dbReference type="NCBI Taxonomy" id="97359"/>
    <lineage>
        <taxon>Eukaryota</taxon>
        <taxon>Fungi</taxon>
        <taxon>Dikarya</taxon>
        <taxon>Basidiomycota</taxon>
        <taxon>Agaricomycotina</taxon>
        <taxon>Agaricomycetes</taxon>
        <taxon>Agaricomycetidae</taxon>
        <taxon>Agaricales</taxon>
        <taxon>Schizophyllaceae</taxon>
        <taxon>Schizophyllum</taxon>
    </lineage>
</organism>
<evidence type="ECO:0000256" key="2">
    <source>
        <dbReference type="ARBA" id="ARBA00022692"/>
    </source>
</evidence>
<gene>
    <name evidence="13" type="ORF">BD626DRAFT_406341</name>
</gene>
<protein>
    <recommendedName>
        <fullName evidence="10">Sensitive to high expression protein 9, mitochondrial</fullName>
    </recommendedName>
</protein>
<evidence type="ECO:0000256" key="3">
    <source>
        <dbReference type="ARBA" id="ARBA00022792"/>
    </source>
</evidence>
<comment type="similarity">
    <text evidence="1 10">Belongs to the SHE9 family.</text>
</comment>
<evidence type="ECO:0000256" key="11">
    <source>
        <dbReference type="SAM" id="Coils"/>
    </source>
</evidence>
<evidence type="ECO:0000256" key="10">
    <source>
        <dbReference type="RuleBase" id="RU364128"/>
    </source>
</evidence>
<comment type="subunit">
    <text evidence="10">Homooligomer.</text>
</comment>
<evidence type="ECO:0000313" key="14">
    <source>
        <dbReference type="Proteomes" id="UP000320762"/>
    </source>
</evidence>
<keyword evidence="2 10" id="KW-0812">Transmembrane</keyword>
<feature type="transmembrane region" description="Helical" evidence="10">
    <location>
        <begin position="393"/>
        <end position="414"/>
    </location>
</feature>
<evidence type="ECO:0000256" key="8">
    <source>
        <dbReference type="ARBA" id="ARBA00023136"/>
    </source>
</evidence>
<dbReference type="PANTHER" id="PTHR31961">
    <property type="entry name" value="SENSITIVE TO HIGH EXPRESSION PROTEIN 9, MITOCHONDRIAL"/>
    <property type="match status" value="1"/>
</dbReference>
<keyword evidence="14" id="KW-1185">Reference proteome</keyword>
<feature type="compositionally biased region" description="Polar residues" evidence="12">
    <location>
        <begin position="55"/>
        <end position="77"/>
    </location>
</feature>
<proteinExistence type="inferred from homology"/>
<feature type="region of interest" description="Disordered" evidence="12">
    <location>
        <begin position="14"/>
        <end position="117"/>
    </location>
</feature>
<comment type="subcellular location">
    <subcellularLocation>
        <location evidence="10">Mitochondrion inner membrane</location>
        <topology evidence="10">Multi-pass membrane protein</topology>
    </subcellularLocation>
</comment>
<evidence type="ECO:0000313" key="13">
    <source>
        <dbReference type="EMBL" id="TRM61151.1"/>
    </source>
</evidence>
<evidence type="ECO:0000256" key="5">
    <source>
        <dbReference type="ARBA" id="ARBA00022989"/>
    </source>
</evidence>
<feature type="compositionally biased region" description="Low complexity" evidence="12">
    <location>
        <begin position="105"/>
        <end position="115"/>
    </location>
</feature>
<feature type="coiled-coil region" evidence="11">
    <location>
        <begin position="196"/>
        <end position="258"/>
    </location>
</feature>
<sequence length="419" mass="46137">MLRSLTPVVKRPLVWRTPHPPNRSLATSRILRNAQQPRKTGDDGDSAPITLGAPASTSTNAAESTPTATEDSPNVTEGSFRLSEDSPRVTEDVSREAPLPPLPEPASSSKTSSSTEDILAEVKTRLRELAETAAITIRTRADDFTARSKTTFSQLGAELNRVTGYEEIDALKREVVARETHINEARKAARDAKVAYERAVLQRSNSQREVNDLLQRKSSWTDTDVSRFTTLVREDHSFEQAEARAKTAADVAEQAVEREFTSLMHAILARYHEEQVWSDKIRSASTYGQLAALALNLLVFIMATVAVEPWKRRRLAATFERKVEELGREMERTVATGIAGVAEKMEAQNKAATETVAVLLKQIEIEREARERERTKSMAQAASESLVGKDEKAYELTVVAAGSAVVAGLLGWLLRSSVG</sequence>
<keyword evidence="8 10" id="KW-0472">Membrane</keyword>
<dbReference type="OrthoDB" id="5595506at2759"/>
<evidence type="ECO:0000256" key="7">
    <source>
        <dbReference type="ARBA" id="ARBA00023128"/>
    </source>
</evidence>
<accession>A0A550C8L8</accession>
<keyword evidence="3 10" id="KW-0999">Mitochondrion inner membrane</keyword>
<keyword evidence="6 11" id="KW-0175">Coiled coil</keyword>
<evidence type="ECO:0000256" key="6">
    <source>
        <dbReference type="ARBA" id="ARBA00023054"/>
    </source>
</evidence>
<dbReference type="Proteomes" id="UP000320762">
    <property type="component" value="Unassembled WGS sequence"/>
</dbReference>
<keyword evidence="5 10" id="KW-1133">Transmembrane helix</keyword>
<dbReference type="STRING" id="97359.A0A550C8L8"/>
<keyword evidence="7 10" id="KW-0496">Mitochondrion</keyword>
<dbReference type="EMBL" id="VDMD01000018">
    <property type="protein sequence ID" value="TRM61151.1"/>
    <property type="molecule type" value="Genomic_DNA"/>
</dbReference>
<dbReference type="InterPro" id="IPR008839">
    <property type="entry name" value="MDM33_fungi"/>
</dbReference>
<reference evidence="13 14" key="1">
    <citation type="journal article" date="2019" name="New Phytol.">
        <title>Comparative genomics reveals unique wood-decay strategies and fruiting body development in the Schizophyllaceae.</title>
        <authorList>
            <person name="Almasi E."/>
            <person name="Sahu N."/>
            <person name="Krizsan K."/>
            <person name="Balint B."/>
            <person name="Kovacs G.M."/>
            <person name="Kiss B."/>
            <person name="Cseklye J."/>
            <person name="Drula E."/>
            <person name="Henrissat B."/>
            <person name="Nagy I."/>
            <person name="Chovatia M."/>
            <person name="Adam C."/>
            <person name="LaButti K."/>
            <person name="Lipzen A."/>
            <person name="Riley R."/>
            <person name="Grigoriev I.V."/>
            <person name="Nagy L.G."/>
        </authorList>
    </citation>
    <scope>NUCLEOTIDE SEQUENCE [LARGE SCALE GENOMIC DNA]</scope>
    <source>
        <strain evidence="13 14">NL-1724</strain>
    </source>
</reference>
<dbReference type="GO" id="GO:0007007">
    <property type="term" value="P:inner mitochondrial membrane organization"/>
    <property type="evidence" value="ECO:0007669"/>
    <property type="project" value="TreeGrafter"/>
</dbReference>
<feature type="transmembrane region" description="Helical" evidence="10">
    <location>
        <begin position="287"/>
        <end position="307"/>
    </location>
</feature>
<evidence type="ECO:0000256" key="4">
    <source>
        <dbReference type="ARBA" id="ARBA00022946"/>
    </source>
</evidence>
<evidence type="ECO:0000256" key="1">
    <source>
        <dbReference type="ARBA" id="ARBA00007472"/>
    </source>
</evidence>
<dbReference type="GO" id="GO:0005743">
    <property type="term" value="C:mitochondrial inner membrane"/>
    <property type="evidence" value="ECO:0007669"/>
    <property type="project" value="UniProtKB-SubCell"/>
</dbReference>
<evidence type="ECO:0000256" key="12">
    <source>
        <dbReference type="SAM" id="MobiDB-lite"/>
    </source>
</evidence>
<keyword evidence="4 10" id="KW-0809">Transit peptide</keyword>
<comment type="function">
    <text evidence="9">Required for the maintenance of the structure of the mitochondrial inner membrane. Involved in mitochondrial morphology. Causes growth arrest when highly overexpressed.</text>
</comment>
<evidence type="ECO:0000256" key="9">
    <source>
        <dbReference type="ARBA" id="ARBA00024807"/>
    </source>
</evidence>
<name>A0A550C8L8_9AGAR</name>
<comment type="caution">
    <text evidence="13">The sequence shown here is derived from an EMBL/GenBank/DDBJ whole genome shotgun (WGS) entry which is preliminary data.</text>
</comment>
<feature type="compositionally biased region" description="Basic and acidic residues" evidence="12">
    <location>
        <begin position="82"/>
        <end position="95"/>
    </location>
</feature>
<dbReference type="Pfam" id="PF05546">
    <property type="entry name" value="She9_MDM33"/>
    <property type="match status" value="1"/>
</dbReference>
<dbReference type="PANTHER" id="PTHR31961:SF3">
    <property type="entry name" value="SENSITIVE TO HIGH EXPRESSION PROTEIN 9, MITOCHONDRIAL"/>
    <property type="match status" value="1"/>
</dbReference>